<feature type="signal peptide" evidence="1">
    <location>
        <begin position="1"/>
        <end position="16"/>
    </location>
</feature>
<accession>A0A6A5UIM2</accession>
<dbReference type="Proteomes" id="UP000800035">
    <property type="component" value="Unassembled WGS sequence"/>
</dbReference>
<reference evidence="2" key="1">
    <citation type="journal article" date="2020" name="Stud. Mycol.">
        <title>101 Dothideomycetes genomes: a test case for predicting lifestyles and emergence of pathogens.</title>
        <authorList>
            <person name="Haridas S."/>
            <person name="Albert R."/>
            <person name="Binder M."/>
            <person name="Bloem J."/>
            <person name="Labutti K."/>
            <person name="Salamov A."/>
            <person name="Andreopoulos B."/>
            <person name="Baker S."/>
            <person name="Barry K."/>
            <person name="Bills G."/>
            <person name="Bluhm B."/>
            <person name="Cannon C."/>
            <person name="Castanera R."/>
            <person name="Culley D."/>
            <person name="Daum C."/>
            <person name="Ezra D."/>
            <person name="Gonzalez J."/>
            <person name="Henrissat B."/>
            <person name="Kuo A."/>
            <person name="Liang C."/>
            <person name="Lipzen A."/>
            <person name="Lutzoni F."/>
            <person name="Magnuson J."/>
            <person name="Mondo S."/>
            <person name="Nolan M."/>
            <person name="Ohm R."/>
            <person name="Pangilinan J."/>
            <person name="Park H.-J."/>
            <person name="Ramirez L."/>
            <person name="Alfaro M."/>
            <person name="Sun H."/>
            <person name="Tritt A."/>
            <person name="Yoshinaga Y."/>
            <person name="Zwiers L.-H."/>
            <person name="Turgeon B."/>
            <person name="Goodwin S."/>
            <person name="Spatafora J."/>
            <person name="Crous P."/>
            <person name="Grigoriev I."/>
        </authorList>
    </citation>
    <scope>NUCLEOTIDE SEQUENCE</scope>
    <source>
        <strain evidence="2">CBS 675.92</strain>
    </source>
</reference>
<sequence length="373" mass="40806">MRLLTVLTALIALASAIPLGKSKINPNGVNQAGVDAPDVSKHGNNITYATPLVGLSDADGEVMIAGSKDGGGGKKPPKPDLSGYIVGLFEKTNFAGDVAYGIEPRGMTDKPDKDLCTFVSSGEISSMKFFKNNFNHRAVACYIYADDSCASDDKNWIGDDITSLGKYGFENRIKSIDCYWKGDESITWKSDARTKGNIANVGYDTITTARDLSPDEGLGIWDPSQYDTWHHHHPPRGEVAAPAEAPDVGIPAPSTNVSEEAQGPDYCLGVFKEKKFKGEWWYAAQEHMDANLCLILPDDASISSIRKRKCGAWCAVYSRSAGGCNLDTHEFMRITRDFPTLWSEADGRTKWIQCFSEPWSPEKHGHGLNTREV</sequence>
<evidence type="ECO:0000313" key="3">
    <source>
        <dbReference type="Proteomes" id="UP000800035"/>
    </source>
</evidence>
<organism evidence="2 3">
    <name type="scientific">Byssothecium circinans</name>
    <dbReference type="NCBI Taxonomy" id="147558"/>
    <lineage>
        <taxon>Eukaryota</taxon>
        <taxon>Fungi</taxon>
        <taxon>Dikarya</taxon>
        <taxon>Ascomycota</taxon>
        <taxon>Pezizomycotina</taxon>
        <taxon>Dothideomycetes</taxon>
        <taxon>Pleosporomycetidae</taxon>
        <taxon>Pleosporales</taxon>
        <taxon>Massarineae</taxon>
        <taxon>Massarinaceae</taxon>
        <taxon>Byssothecium</taxon>
    </lineage>
</organism>
<name>A0A6A5UIM2_9PLEO</name>
<feature type="chain" id="PRO_5025514175" evidence="1">
    <location>
        <begin position="17"/>
        <end position="373"/>
    </location>
</feature>
<dbReference type="AlphaFoldDB" id="A0A6A5UIM2"/>
<evidence type="ECO:0000313" key="2">
    <source>
        <dbReference type="EMBL" id="KAF1960917.1"/>
    </source>
</evidence>
<evidence type="ECO:0000256" key="1">
    <source>
        <dbReference type="SAM" id="SignalP"/>
    </source>
</evidence>
<dbReference type="OrthoDB" id="3800853at2759"/>
<protein>
    <submittedName>
        <fullName evidence="2">Uncharacterized protein</fullName>
    </submittedName>
</protein>
<feature type="non-terminal residue" evidence="2">
    <location>
        <position position="373"/>
    </location>
</feature>
<keyword evidence="3" id="KW-1185">Reference proteome</keyword>
<gene>
    <name evidence="2" type="ORF">CC80DRAFT_489148</name>
</gene>
<keyword evidence="1" id="KW-0732">Signal</keyword>
<dbReference type="EMBL" id="ML976982">
    <property type="protein sequence ID" value="KAF1960917.1"/>
    <property type="molecule type" value="Genomic_DNA"/>
</dbReference>
<proteinExistence type="predicted"/>